<reference evidence="1 2" key="1">
    <citation type="submission" date="2016-04" db="EMBL/GenBank/DDBJ databases">
        <title>Draft genome sequence of Aeribacillus pallidus 8m3 from petroleum reservoir.</title>
        <authorList>
            <person name="Poltaraus A.B."/>
            <person name="Nazina T.N."/>
            <person name="Tourova T.P."/>
            <person name="Malakho S.M."/>
            <person name="Korshunova A.V."/>
            <person name="Sokolova D.S."/>
        </authorList>
    </citation>
    <scope>NUCLEOTIDE SEQUENCE [LARGE SCALE GENOMIC DNA]</scope>
    <source>
        <strain evidence="1 2">8m3</strain>
    </source>
</reference>
<accession>A0A165WLS8</accession>
<dbReference type="Proteomes" id="UP000076476">
    <property type="component" value="Unassembled WGS sequence"/>
</dbReference>
<proteinExistence type="predicted"/>
<evidence type="ECO:0000313" key="1">
    <source>
        <dbReference type="EMBL" id="KZN95101.1"/>
    </source>
</evidence>
<sequence length="64" mass="7322">MNSPSPSMIDTKIYFDNQEAKPFQIEKIIKGQDPRSLFVVWPGLLDTSRRNTKPNSSLLHLAIH</sequence>
<keyword evidence="2" id="KW-1185">Reference proteome</keyword>
<name>A0A165WLS8_9BACI</name>
<evidence type="ECO:0000313" key="2">
    <source>
        <dbReference type="Proteomes" id="UP000076476"/>
    </source>
</evidence>
<dbReference type="EMBL" id="LWBR01000065">
    <property type="protein sequence ID" value="KZN95101.1"/>
    <property type="molecule type" value="Genomic_DNA"/>
</dbReference>
<protein>
    <submittedName>
        <fullName evidence="1">Uncharacterized protein</fullName>
    </submittedName>
</protein>
<dbReference type="AlphaFoldDB" id="A0A165WLS8"/>
<gene>
    <name evidence="1" type="ORF">AZI98_15850</name>
</gene>
<organism evidence="1 2">
    <name type="scientific">Aeribacillus pallidus</name>
    <dbReference type="NCBI Taxonomy" id="33936"/>
    <lineage>
        <taxon>Bacteria</taxon>
        <taxon>Bacillati</taxon>
        <taxon>Bacillota</taxon>
        <taxon>Bacilli</taxon>
        <taxon>Bacillales</taxon>
        <taxon>Bacillaceae</taxon>
        <taxon>Aeribacillus</taxon>
    </lineage>
</organism>
<comment type="caution">
    <text evidence="1">The sequence shown here is derived from an EMBL/GenBank/DDBJ whole genome shotgun (WGS) entry which is preliminary data.</text>
</comment>
<dbReference type="RefSeq" id="WP_063389229.1">
    <property type="nucleotide sequence ID" value="NZ_LWBR01000065.1"/>
</dbReference>